<keyword evidence="4 6" id="KW-0472">Membrane</keyword>
<proteinExistence type="predicted"/>
<dbReference type="GO" id="GO:0016020">
    <property type="term" value="C:membrane"/>
    <property type="evidence" value="ECO:0007669"/>
    <property type="project" value="UniProtKB-SubCell"/>
</dbReference>
<reference evidence="8 9" key="1">
    <citation type="submission" date="2016-11" db="EMBL/GenBank/DDBJ databases">
        <title>The macronuclear genome of Stentor coeruleus: a giant cell with tiny introns.</title>
        <authorList>
            <person name="Slabodnick M."/>
            <person name="Ruby J.G."/>
            <person name="Reiff S.B."/>
            <person name="Swart E.C."/>
            <person name="Gosai S."/>
            <person name="Prabakaran S."/>
            <person name="Witkowska E."/>
            <person name="Larue G.E."/>
            <person name="Fisher S."/>
            <person name="Freeman R.M."/>
            <person name="Gunawardena J."/>
            <person name="Chu W."/>
            <person name="Stover N.A."/>
            <person name="Gregory B.D."/>
            <person name="Nowacki M."/>
            <person name="Derisi J."/>
            <person name="Roy S.W."/>
            <person name="Marshall W.F."/>
            <person name="Sood P."/>
        </authorList>
    </citation>
    <scope>NUCLEOTIDE SEQUENCE [LARGE SCALE GENOMIC DNA]</scope>
    <source>
        <strain evidence="8">WM001</strain>
    </source>
</reference>
<feature type="transmembrane region" description="Helical" evidence="6">
    <location>
        <begin position="125"/>
        <end position="146"/>
    </location>
</feature>
<evidence type="ECO:0000313" key="9">
    <source>
        <dbReference type="Proteomes" id="UP000187209"/>
    </source>
</evidence>
<dbReference type="PANTHER" id="PTHR43908">
    <property type="entry name" value="AT29763P-RELATED"/>
    <property type="match status" value="1"/>
</dbReference>
<evidence type="ECO:0000256" key="2">
    <source>
        <dbReference type="ARBA" id="ARBA00022692"/>
    </source>
</evidence>
<dbReference type="Gene3D" id="1.10.287.110">
    <property type="entry name" value="DnaJ domain"/>
    <property type="match status" value="1"/>
</dbReference>
<dbReference type="CDD" id="cd06257">
    <property type="entry name" value="DnaJ"/>
    <property type="match status" value="1"/>
</dbReference>
<feature type="region of interest" description="Disordered" evidence="5">
    <location>
        <begin position="215"/>
        <end position="242"/>
    </location>
</feature>
<dbReference type="OrthoDB" id="552049at2759"/>
<dbReference type="Pfam" id="PF00226">
    <property type="entry name" value="DnaJ"/>
    <property type="match status" value="1"/>
</dbReference>
<evidence type="ECO:0000259" key="7">
    <source>
        <dbReference type="PROSITE" id="PS50076"/>
    </source>
</evidence>
<dbReference type="EMBL" id="MPUH01000133">
    <property type="protein sequence ID" value="OMJ89140.1"/>
    <property type="molecule type" value="Genomic_DNA"/>
</dbReference>
<dbReference type="InterPro" id="IPR051100">
    <property type="entry name" value="DnaJ_subfamily_B/C"/>
</dbReference>
<dbReference type="Pfam" id="PF09320">
    <property type="entry name" value="DUF1977"/>
    <property type="match status" value="1"/>
</dbReference>
<evidence type="ECO:0000256" key="6">
    <source>
        <dbReference type="SAM" id="Phobius"/>
    </source>
</evidence>
<dbReference type="Proteomes" id="UP000187209">
    <property type="component" value="Unassembled WGS sequence"/>
</dbReference>
<dbReference type="PROSITE" id="PS50076">
    <property type="entry name" value="DNAJ_2"/>
    <property type="match status" value="1"/>
</dbReference>
<protein>
    <recommendedName>
        <fullName evidence="7">J domain-containing protein</fullName>
    </recommendedName>
</protein>
<keyword evidence="9" id="KW-1185">Reference proteome</keyword>
<comment type="subcellular location">
    <subcellularLocation>
        <location evidence="1">Membrane</location>
        <topology evidence="1">Single-pass membrane protein</topology>
    </subcellularLocation>
</comment>
<dbReference type="InterPro" id="IPR001623">
    <property type="entry name" value="DnaJ_domain"/>
</dbReference>
<dbReference type="PRINTS" id="PR00625">
    <property type="entry name" value="JDOMAIN"/>
</dbReference>
<evidence type="ECO:0000256" key="4">
    <source>
        <dbReference type="ARBA" id="ARBA00023136"/>
    </source>
</evidence>
<dbReference type="PANTHER" id="PTHR43908:SF12">
    <property type="entry name" value="DNAJ DOMAIN, CHAPERONE J-DOMAIN SUPERFAMILY"/>
    <property type="match status" value="1"/>
</dbReference>
<feature type="domain" description="J" evidence="7">
    <location>
        <begin position="17"/>
        <end position="81"/>
    </location>
</feature>
<gene>
    <name evidence="8" type="ORF">SteCoe_8768</name>
</gene>
<accession>A0A1R2CJL1</accession>
<comment type="caution">
    <text evidence="8">The sequence shown here is derived from an EMBL/GenBank/DDBJ whole genome shotgun (WGS) entry which is preliminary data.</text>
</comment>
<keyword evidence="3 6" id="KW-1133">Transmembrane helix</keyword>
<dbReference type="InterPro" id="IPR036869">
    <property type="entry name" value="J_dom_sf"/>
</dbReference>
<name>A0A1R2CJL1_9CILI</name>
<evidence type="ECO:0000256" key="3">
    <source>
        <dbReference type="ARBA" id="ARBA00022989"/>
    </source>
</evidence>
<keyword evidence="2 6" id="KW-0812">Transmembrane</keyword>
<sequence>MALAQDLICQEILSKDNYYKILNLQPNCTFEQIKKSYKVIALKVHPDKNKSPQAQEAFQKLSKAFVCLNSEDLRNIYDQAGSEPVPDSTFHQKFDENFAEKVFADVFKDSQTVLTSSQQPIYKSYLTKFMLLQFIPVFIILFICMYQSSIENSKDFAFSMSPYFNVRKITQEGKVVYYVNSDFNRELNDEKLEKLEVVVEKMHEKYLEYKSQREKNRKTIKPVDQEQVEEVRDEGVEKSNEL</sequence>
<dbReference type="SMART" id="SM00271">
    <property type="entry name" value="DnaJ"/>
    <property type="match status" value="1"/>
</dbReference>
<evidence type="ECO:0000313" key="8">
    <source>
        <dbReference type="EMBL" id="OMJ89140.1"/>
    </source>
</evidence>
<evidence type="ECO:0000256" key="5">
    <source>
        <dbReference type="SAM" id="MobiDB-lite"/>
    </source>
</evidence>
<feature type="compositionally biased region" description="Basic and acidic residues" evidence="5">
    <location>
        <begin position="221"/>
        <end position="242"/>
    </location>
</feature>
<dbReference type="SUPFAM" id="SSF46565">
    <property type="entry name" value="Chaperone J-domain"/>
    <property type="match status" value="1"/>
</dbReference>
<dbReference type="InterPro" id="IPR015399">
    <property type="entry name" value="DUF1977_DnaJ-like"/>
</dbReference>
<dbReference type="AlphaFoldDB" id="A0A1R2CJL1"/>
<organism evidence="8 9">
    <name type="scientific">Stentor coeruleus</name>
    <dbReference type="NCBI Taxonomy" id="5963"/>
    <lineage>
        <taxon>Eukaryota</taxon>
        <taxon>Sar</taxon>
        <taxon>Alveolata</taxon>
        <taxon>Ciliophora</taxon>
        <taxon>Postciliodesmatophora</taxon>
        <taxon>Heterotrichea</taxon>
        <taxon>Heterotrichida</taxon>
        <taxon>Stentoridae</taxon>
        <taxon>Stentor</taxon>
    </lineage>
</organism>
<evidence type="ECO:0000256" key="1">
    <source>
        <dbReference type="ARBA" id="ARBA00004167"/>
    </source>
</evidence>